<evidence type="ECO:0000313" key="1">
    <source>
        <dbReference type="EMBL" id="GBR74620.1"/>
    </source>
</evidence>
<keyword evidence="2" id="KW-1185">Reference proteome</keyword>
<accession>A0A388TDI2</accession>
<protein>
    <submittedName>
        <fullName evidence="1">Protein WG repeat motif</fullName>
    </submittedName>
</protein>
<dbReference type="AlphaFoldDB" id="A0A388TDI2"/>
<dbReference type="PANTHER" id="PTHR37841:SF1">
    <property type="entry name" value="DUF3298 DOMAIN-CONTAINING PROTEIN"/>
    <property type="match status" value="1"/>
</dbReference>
<dbReference type="InterPro" id="IPR032774">
    <property type="entry name" value="WG_beta_rep"/>
</dbReference>
<reference evidence="1 2" key="1">
    <citation type="journal article" date="2019" name="ISME J.">
        <title>Genome analyses of uncultured TG2/ZB3 bacteria in 'Margulisbacteria' specifically attached to ectosymbiotic spirochetes of protists in the termite gut.</title>
        <authorList>
            <person name="Utami Y.D."/>
            <person name="Kuwahara H."/>
            <person name="Igai K."/>
            <person name="Murakami T."/>
            <person name="Sugaya K."/>
            <person name="Morikawa T."/>
            <person name="Nagura Y."/>
            <person name="Yuki M."/>
            <person name="Deevong P."/>
            <person name="Inoue T."/>
            <person name="Kihara K."/>
            <person name="Lo N."/>
            <person name="Yamada A."/>
            <person name="Ohkuma M."/>
            <person name="Hongoh Y."/>
        </authorList>
    </citation>
    <scope>NUCLEOTIDE SEQUENCE [LARGE SCALE GENOMIC DNA]</scope>
    <source>
        <strain evidence="1">NkOx7-01</strain>
    </source>
</reference>
<sequence length="410" mass="46993">MHNKLIAENNNRQGIERYFGPNTYIHKEGKYGLVVQQNGRFMVDSWERYYTYEPGPMMGNDYDKVECMPNDARLVIEYVDNSDFIMLKRCNKGQVLDIAIVDKKGRQIVDFGEYDKIGDKNKAGMFIVHKNGRYGVMNEAGELVAACQFEHIKELFPHIASDFVVGRKDGKYFFVNKKGNIKEYECDDVTDFHLYGDAGGIFIVVKDKKWGVLDINGNVVVECKYEDIYKYSSAYAIHVQLDGKWGVINGKGETIVKCLYDSIAVNSDYFFVKIDDKWGILNREGKTIIKCSYNDIKQSYGGFWVQLDGKRGVVNGKGETIVKCLYDSINESYGYFLVEINGKWGIISKTGKILEDIIYDEIKFLDNRRIATIKDGVRIVIDLNSGKVIKPVERKPELEPELEKWLNDEG</sequence>
<organism evidence="1 2">
    <name type="scientific">Termititenax aidoneus</name>
    <dbReference type="NCBI Taxonomy" id="2218524"/>
    <lineage>
        <taxon>Bacteria</taxon>
        <taxon>Bacillati</taxon>
        <taxon>Candidatus Margulisiibacteriota</taxon>
        <taxon>Candidatus Termititenacia</taxon>
        <taxon>Candidatus Termititenacales</taxon>
        <taxon>Candidatus Termititenacaceae</taxon>
        <taxon>Candidatus Termititenax</taxon>
    </lineage>
</organism>
<gene>
    <name evidence="1" type="ORF">NO1_1764</name>
</gene>
<dbReference type="PANTHER" id="PTHR37841">
    <property type="entry name" value="GLR2918 PROTEIN"/>
    <property type="match status" value="1"/>
</dbReference>
<dbReference type="Pfam" id="PF14903">
    <property type="entry name" value="WG_beta_rep"/>
    <property type="match status" value="3"/>
</dbReference>
<dbReference type="Proteomes" id="UP000269352">
    <property type="component" value="Unassembled WGS sequence"/>
</dbReference>
<name>A0A388TDI2_TERA1</name>
<comment type="caution">
    <text evidence="1">The sequence shown here is derived from an EMBL/GenBank/DDBJ whole genome shotgun (WGS) entry which is preliminary data.</text>
</comment>
<proteinExistence type="predicted"/>
<evidence type="ECO:0000313" key="2">
    <source>
        <dbReference type="Proteomes" id="UP000269352"/>
    </source>
</evidence>
<dbReference type="EMBL" id="BGZN01000060">
    <property type="protein sequence ID" value="GBR74620.1"/>
    <property type="molecule type" value="Genomic_DNA"/>
</dbReference>